<keyword evidence="3" id="KW-1185">Reference proteome</keyword>
<protein>
    <submittedName>
        <fullName evidence="2">Uncharacterized protein</fullName>
    </submittedName>
</protein>
<feature type="compositionally biased region" description="Low complexity" evidence="1">
    <location>
        <begin position="83"/>
        <end position="92"/>
    </location>
</feature>
<feature type="region of interest" description="Disordered" evidence="1">
    <location>
        <begin position="166"/>
        <end position="200"/>
    </location>
</feature>
<dbReference type="AlphaFoldDB" id="A0A2G9R462"/>
<feature type="compositionally biased region" description="Basic and acidic residues" evidence="1">
    <location>
        <begin position="190"/>
        <end position="200"/>
    </location>
</feature>
<evidence type="ECO:0000313" key="2">
    <source>
        <dbReference type="EMBL" id="PIO22649.1"/>
    </source>
</evidence>
<sequence length="200" mass="21594">MSFSDYNCSLIVEPVSLLFLFCSSIAHKCKQLGGCRGKQVPLLPHEAELLVAVGEDEINQLLAHQDHIQAHRRRRQRAEEQESSTSSTCTAEAEQEVEETCPVEAAGDAAEQPDAADPGSEVFILQLHPVDEGLDLPAFGWADCPSSPVVSTGHVLLHPSSISPHLDTPIGASSPMHPSPPAPEQVHIPHSPEPHVNDYL</sequence>
<accession>A0A2G9R462</accession>
<dbReference type="EMBL" id="KV983425">
    <property type="protein sequence ID" value="PIO22649.1"/>
    <property type="molecule type" value="Genomic_DNA"/>
</dbReference>
<gene>
    <name evidence="2" type="ORF">AB205_0046540</name>
</gene>
<feature type="region of interest" description="Disordered" evidence="1">
    <location>
        <begin position="71"/>
        <end position="101"/>
    </location>
</feature>
<evidence type="ECO:0000313" key="3">
    <source>
        <dbReference type="Proteomes" id="UP000228934"/>
    </source>
</evidence>
<reference evidence="3" key="1">
    <citation type="journal article" date="2017" name="Nat. Commun.">
        <title>The North American bullfrog draft genome provides insight into hormonal regulation of long noncoding RNA.</title>
        <authorList>
            <person name="Hammond S.A."/>
            <person name="Warren R.L."/>
            <person name="Vandervalk B.P."/>
            <person name="Kucuk E."/>
            <person name="Khan H."/>
            <person name="Gibb E.A."/>
            <person name="Pandoh P."/>
            <person name="Kirk H."/>
            <person name="Zhao Y."/>
            <person name="Jones M."/>
            <person name="Mungall A.J."/>
            <person name="Coope R."/>
            <person name="Pleasance S."/>
            <person name="Moore R.A."/>
            <person name="Holt R.A."/>
            <person name="Round J.M."/>
            <person name="Ohora S."/>
            <person name="Walle B.V."/>
            <person name="Veldhoen N."/>
            <person name="Helbing C.C."/>
            <person name="Birol I."/>
        </authorList>
    </citation>
    <scope>NUCLEOTIDE SEQUENCE [LARGE SCALE GENOMIC DNA]</scope>
</reference>
<organism evidence="2 3">
    <name type="scientific">Aquarana catesbeiana</name>
    <name type="common">American bullfrog</name>
    <name type="synonym">Rana catesbeiana</name>
    <dbReference type="NCBI Taxonomy" id="8400"/>
    <lineage>
        <taxon>Eukaryota</taxon>
        <taxon>Metazoa</taxon>
        <taxon>Chordata</taxon>
        <taxon>Craniata</taxon>
        <taxon>Vertebrata</taxon>
        <taxon>Euteleostomi</taxon>
        <taxon>Amphibia</taxon>
        <taxon>Batrachia</taxon>
        <taxon>Anura</taxon>
        <taxon>Neobatrachia</taxon>
        <taxon>Ranoidea</taxon>
        <taxon>Ranidae</taxon>
        <taxon>Aquarana</taxon>
    </lineage>
</organism>
<proteinExistence type="predicted"/>
<dbReference type="Proteomes" id="UP000228934">
    <property type="component" value="Unassembled WGS sequence"/>
</dbReference>
<name>A0A2G9R462_AQUCT</name>
<evidence type="ECO:0000256" key="1">
    <source>
        <dbReference type="SAM" id="MobiDB-lite"/>
    </source>
</evidence>